<reference evidence="7 8" key="1">
    <citation type="submission" date="2023-07" db="EMBL/GenBank/DDBJ databases">
        <title>Genomic Encyclopedia of Type Strains, Phase IV (KMG-IV): sequencing the most valuable type-strain genomes for metagenomic binning, comparative biology and taxonomic classification.</title>
        <authorList>
            <person name="Goeker M."/>
        </authorList>
    </citation>
    <scope>NUCLEOTIDE SEQUENCE [LARGE SCALE GENOMIC DNA]</scope>
    <source>
        <strain evidence="7 8">DSM 18695</strain>
    </source>
</reference>
<feature type="transmembrane region" description="Helical" evidence="6">
    <location>
        <begin position="113"/>
        <end position="141"/>
    </location>
</feature>
<name>A0ABU0IQP5_9CAUL</name>
<proteinExistence type="predicted"/>
<dbReference type="InterPro" id="IPR036259">
    <property type="entry name" value="MFS_trans_sf"/>
</dbReference>
<gene>
    <name evidence="7" type="ORF">QO010_002116</name>
</gene>
<accession>A0ABU0IQP5</accession>
<keyword evidence="4 6" id="KW-1133">Transmembrane helix</keyword>
<evidence type="ECO:0000256" key="3">
    <source>
        <dbReference type="ARBA" id="ARBA00022692"/>
    </source>
</evidence>
<dbReference type="Pfam" id="PF07690">
    <property type="entry name" value="MFS_1"/>
    <property type="match status" value="1"/>
</dbReference>
<feature type="transmembrane region" description="Helical" evidence="6">
    <location>
        <begin position="61"/>
        <end position="81"/>
    </location>
</feature>
<keyword evidence="2" id="KW-1003">Cell membrane</keyword>
<feature type="transmembrane region" description="Helical" evidence="6">
    <location>
        <begin position="153"/>
        <end position="174"/>
    </location>
</feature>
<dbReference type="Gene3D" id="1.20.1250.20">
    <property type="entry name" value="MFS general substrate transporter like domains"/>
    <property type="match status" value="2"/>
</dbReference>
<protein>
    <submittedName>
        <fullName evidence="7">FHS family L-fucose permease-like MFS transporter</fullName>
    </submittedName>
</protein>
<feature type="transmembrane region" description="Helical" evidence="6">
    <location>
        <begin position="204"/>
        <end position="223"/>
    </location>
</feature>
<feature type="transmembrane region" description="Helical" evidence="6">
    <location>
        <begin position="86"/>
        <end position="107"/>
    </location>
</feature>
<feature type="transmembrane region" description="Helical" evidence="6">
    <location>
        <begin position="413"/>
        <end position="432"/>
    </location>
</feature>
<feature type="transmembrane region" description="Helical" evidence="6">
    <location>
        <begin position="21"/>
        <end position="41"/>
    </location>
</feature>
<organism evidence="7 8">
    <name type="scientific">Caulobacter ginsengisoli</name>
    <dbReference type="NCBI Taxonomy" id="400775"/>
    <lineage>
        <taxon>Bacteria</taxon>
        <taxon>Pseudomonadati</taxon>
        <taxon>Pseudomonadota</taxon>
        <taxon>Alphaproteobacteria</taxon>
        <taxon>Caulobacterales</taxon>
        <taxon>Caulobacteraceae</taxon>
        <taxon>Caulobacter</taxon>
    </lineage>
</organism>
<dbReference type="PANTHER" id="PTHR43702:SF3">
    <property type="entry name" value="PROTEIN TSGA"/>
    <property type="match status" value="1"/>
</dbReference>
<dbReference type="InterPro" id="IPR050375">
    <property type="entry name" value="MFS_TsgA-like"/>
</dbReference>
<evidence type="ECO:0000256" key="4">
    <source>
        <dbReference type="ARBA" id="ARBA00022989"/>
    </source>
</evidence>
<feature type="transmembrane region" description="Helical" evidence="6">
    <location>
        <begin position="355"/>
        <end position="373"/>
    </location>
</feature>
<keyword evidence="3 6" id="KW-0812">Transmembrane</keyword>
<sequence length="474" mass="48707">MAQPPLAVPKDGDKTASSGGGWLLPFVVALFFAWGFATVMIDALAPKLKGLFALNYAEAMLTQFAFFIAYFVMSIPAAVLLSRVGYLWGIIIGLVVMAAGCLLFSPVAAAGVYWGFLAALFIMASGITLLQVAANPLIAIIGREGRSHFRLNMAQALNSLGTFIGPFVGAAIILKSGVTPPDPARTPPDVLAAYRLTEAHAVQAPFLGIAAGLILLAVIFWLLRKAPNVPAPARNETGLASFRLLTRPRLALGVLCIFLYVGAEVAIGSLMTNYLLEPKNHAVAVAAGTAIHDALRDFTVASGLGRLIPALVGDNSALSAAAAAGTLVAFYWGGAMVGRLVGSALLYLKVPAARLLTACAVGAIGLVVLSSATAGALSVWTIIAVGLTNSIMFPTIFTLGIEGMGAKTPQASGLLCMAIVGGAIVPLITGATADVTGLSLALLAPAACYLVIAAYGLFAHSNKVVEDVPVVVTP</sequence>
<evidence type="ECO:0000313" key="8">
    <source>
        <dbReference type="Proteomes" id="UP001228905"/>
    </source>
</evidence>
<dbReference type="SUPFAM" id="SSF103473">
    <property type="entry name" value="MFS general substrate transporter"/>
    <property type="match status" value="1"/>
</dbReference>
<dbReference type="EMBL" id="JAUSVS010000003">
    <property type="protein sequence ID" value="MDQ0464335.1"/>
    <property type="molecule type" value="Genomic_DNA"/>
</dbReference>
<comment type="subcellular location">
    <subcellularLocation>
        <location evidence="1">Cell inner membrane</location>
        <topology evidence="1">Multi-pass membrane protein</topology>
    </subcellularLocation>
</comment>
<comment type="caution">
    <text evidence="7">The sequence shown here is derived from an EMBL/GenBank/DDBJ whole genome shotgun (WGS) entry which is preliminary data.</text>
</comment>
<evidence type="ECO:0000256" key="6">
    <source>
        <dbReference type="SAM" id="Phobius"/>
    </source>
</evidence>
<feature type="transmembrane region" description="Helical" evidence="6">
    <location>
        <begin position="329"/>
        <end position="348"/>
    </location>
</feature>
<dbReference type="RefSeq" id="WP_307348926.1">
    <property type="nucleotide sequence ID" value="NZ_JAUSVS010000003.1"/>
</dbReference>
<keyword evidence="8" id="KW-1185">Reference proteome</keyword>
<evidence type="ECO:0000256" key="1">
    <source>
        <dbReference type="ARBA" id="ARBA00004429"/>
    </source>
</evidence>
<dbReference type="Proteomes" id="UP001228905">
    <property type="component" value="Unassembled WGS sequence"/>
</dbReference>
<feature type="transmembrane region" description="Helical" evidence="6">
    <location>
        <begin position="250"/>
        <end position="271"/>
    </location>
</feature>
<feature type="transmembrane region" description="Helical" evidence="6">
    <location>
        <begin position="438"/>
        <end position="458"/>
    </location>
</feature>
<dbReference type="PANTHER" id="PTHR43702">
    <property type="entry name" value="L-FUCOSE-PROTON SYMPORTER"/>
    <property type="match status" value="1"/>
</dbReference>
<evidence type="ECO:0000256" key="2">
    <source>
        <dbReference type="ARBA" id="ARBA00022475"/>
    </source>
</evidence>
<evidence type="ECO:0000313" key="7">
    <source>
        <dbReference type="EMBL" id="MDQ0464335.1"/>
    </source>
</evidence>
<keyword evidence="5 6" id="KW-0472">Membrane</keyword>
<feature type="transmembrane region" description="Helical" evidence="6">
    <location>
        <begin position="379"/>
        <end position="401"/>
    </location>
</feature>
<evidence type="ECO:0000256" key="5">
    <source>
        <dbReference type="ARBA" id="ARBA00023136"/>
    </source>
</evidence>
<dbReference type="CDD" id="cd17394">
    <property type="entry name" value="MFS_FucP_like"/>
    <property type="match status" value="1"/>
</dbReference>
<dbReference type="InterPro" id="IPR011701">
    <property type="entry name" value="MFS"/>
</dbReference>